<dbReference type="Pfam" id="PF01740">
    <property type="entry name" value="STAS"/>
    <property type="match status" value="1"/>
</dbReference>
<dbReference type="SUPFAM" id="SSF52091">
    <property type="entry name" value="SpoIIaa-like"/>
    <property type="match status" value="1"/>
</dbReference>
<dbReference type="InterPro" id="IPR002645">
    <property type="entry name" value="STAS_dom"/>
</dbReference>
<keyword evidence="4 5" id="KW-0472">Membrane</keyword>
<dbReference type="RefSeq" id="WP_111286296.1">
    <property type="nucleotide sequence ID" value="NZ_QLIN01000010.1"/>
</dbReference>
<dbReference type="InterPro" id="IPR036513">
    <property type="entry name" value="STAS_dom_sf"/>
</dbReference>
<feature type="transmembrane region" description="Helical" evidence="5">
    <location>
        <begin position="248"/>
        <end position="269"/>
    </location>
</feature>
<evidence type="ECO:0000259" key="6">
    <source>
        <dbReference type="PROSITE" id="PS50801"/>
    </source>
</evidence>
<evidence type="ECO:0000313" key="8">
    <source>
        <dbReference type="Proteomes" id="UP000249493"/>
    </source>
</evidence>
<keyword evidence="3 5" id="KW-1133">Transmembrane helix</keyword>
<keyword evidence="2 5" id="KW-0812">Transmembrane</keyword>
<dbReference type="InterPro" id="IPR001902">
    <property type="entry name" value="SLC26A/SulP_fam"/>
</dbReference>
<feature type="transmembrane region" description="Helical" evidence="5">
    <location>
        <begin position="327"/>
        <end position="357"/>
    </location>
</feature>
<dbReference type="Gene3D" id="3.30.750.24">
    <property type="entry name" value="STAS domain"/>
    <property type="match status" value="1"/>
</dbReference>
<dbReference type="AlphaFoldDB" id="A0A327MV36"/>
<comment type="caution">
    <text evidence="7">The sequence shown here is derived from an EMBL/GenBank/DDBJ whole genome shotgun (WGS) entry which is preliminary data.</text>
</comment>
<feature type="transmembrane region" description="Helical" evidence="5">
    <location>
        <begin position="169"/>
        <end position="188"/>
    </location>
</feature>
<evidence type="ECO:0000313" key="7">
    <source>
        <dbReference type="EMBL" id="RAI66442.1"/>
    </source>
</evidence>
<comment type="subcellular location">
    <subcellularLocation>
        <location evidence="1">Membrane</location>
        <topology evidence="1">Multi-pass membrane protein</topology>
    </subcellularLocation>
</comment>
<feature type="transmembrane region" description="Helical" evidence="5">
    <location>
        <begin position="21"/>
        <end position="43"/>
    </location>
</feature>
<dbReference type="PANTHER" id="PTHR11814">
    <property type="entry name" value="SULFATE TRANSPORTER"/>
    <property type="match status" value="1"/>
</dbReference>
<dbReference type="Pfam" id="PF00916">
    <property type="entry name" value="Sulfate_transp"/>
    <property type="match status" value="1"/>
</dbReference>
<dbReference type="Proteomes" id="UP000249493">
    <property type="component" value="Unassembled WGS sequence"/>
</dbReference>
<dbReference type="InterPro" id="IPR011547">
    <property type="entry name" value="SLC26A/SulP_dom"/>
</dbReference>
<protein>
    <submittedName>
        <fullName evidence="7">Sodium-independent anion transporter</fullName>
    </submittedName>
</protein>
<feature type="transmembrane region" description="Helical" evidence="5">
    <location>
        <begin position="200"/>
        <end position="228"/>
    </location>
</feature>
<organism evidence="7 8">
    <name type="scientific">Pseudomonas fluorescens</name>
    <dbReference type="NCBI Taxonomy" id="294"/>
    <lineage>
        <taxon>Bacteria</taxon>
        <taxon>Pseudomonadati</taxon>
        <taxon>Pseudomonadota</taxon>
        <taxon>Gammaproteobacteria</taxon>
        <taxon>Pseudomonadales</taxon>
        <taxon>Pseudomonadaceae</taxon>
        <taxon>Pseudomonas</taxon>
    </lineage>
</organism>
<reference evidence="7 8" key="1">
    <citation type="submission" date="2018-06" db="EMBL/GenBank/DDBJ databases">
        <authorList>
            <person name="Zhirakovskaya E."/>
        </authorList>
    </citation>
    <scope>NUCLEOTIDE SEQUENCE [LARGE SCALE GENOMIC DNA]</scope>
    <source>
        <strain evidence="7 8">LY3</strain>
    </source>
</reference>
<proteinExistence type="predicted"/>
<feature type="domain" description="STAS" evidence="6">
    <location>
        <begin position="432"/>
        <end position="543"/>
    </location>
</feature>
<evidence type="ECO:0000256" key="3">
    <source>
        <dbReference type="ARBA" id="ARBA00022989"/>
    </source>
</evidence>
<dbReference type="GO" id="GO:0055085">
    <property type="term" value="P:transmembrane transport"/>
    <property type="evidence" value="ECO:0007669"/>
    <property type="project" value="InterPro"/>
</dbReference>
<feature type="transmembrane region" description="Helical" evidence="5">
    <location>
        <begin position="289"/>
        <end position="307"/>
    </location>
</feature>
<feature type="transmembrane region" description="Helical" evidence="5">
    <location>
        <begin position="49"/>
        <end position="66"/>
    </location>
</feature>
<sequence>MIAIGEAWKAGLLGRGHWLRNMVSGVIVGVVALPLAMAFAIASGVKPEQGVYTAIIGGLLVSLFGGSRLQIAGPTGAFIVILAGVTAKHGVDGLQIATMMAGAMLFLLGITRLGAIIKFIPDPVIVGFTAGIGVIIWVGQWKDFFGLPTISGGHFHEKLWHLLQALPDLHMATTLLAALSLFLVITASKIPGLKRVPGPLVAMAVATAIQTTFHFEGVATIGSAFGGIPQGLPAFSLPEITLSRVIDLIGPAFTIAMLGAIESLLSAMVADGMAGTKHDSNQELIGQGVANLVTPLFGGFAATGAIARTATNIRNGGTSPLAGITHAVTLVLIILFLAPLASNIPLCALAAILFVVAYNMSELKHFKRMVQRAPRADVSILLITFSLTVFSDLVIAVNIGVILAMLHFMRRMASSVEVQQIVEHELEEELRANRHARLPPGILIYTIEGPLFFGAAETFERVLAQTHTDPRLLIIRLKRVPFMDITGLQSLEEVIQQLHKRNIVVKLCEANTKVLGKLDRVGILQEIGPEHYHADFNIALSNAVSYVEGTSTL</sequence>
<evidence type="ECO:0000256" key="2">
    <source>
        <dbReference type="ARBA" id="ARBA00022692"/>
    </source>
</evidence>
<feature type="transmembrane region" description="Helical" evidence="5">
    <location>
        <begin position="123"/>
        <end position="141"/>
    </location>
</feature>
<evidence type="ECO:0000256" key="4">
    <source>
        <dbReference type="ARBA" id="ARBA00023136"/>
    </source>
</evidence>
<name>A0A327MV36_PSEFL</name>
<feature type="transmembrane region" description="Helical" evidence="5">
    <location>
        <begin position="378"/>
        <end position="406"/>
    </location>
</feature>
<accession>A0A327MV36</accession>
<dbReference type="CDD" id="cd07042">
    <property type="entry name" value="STAS_SulP_like_sulfate_transporter"/>
    <property type="match status" value="1"/>
</dbReference>
<feature type="transmembrane region" description="Helical" evidence="5">
    <location>
        <begin position="93"/>
        <end position="111"/>
    </location>
</feature>
<dbReference type="EMBL" id="QLIN01000010">
    <property type="protein sequence ID" value="RAI66442.1"/>
    <property type="molecule type" value="Genomic_DNA"/>
</dbReference>
<dbReference type="PROSITE" id="PS50801">
    <property type="entry name" value="STAS"/>
    <property type="match status" value="1"/>
</dbReference>
<evidence type="ECO:0000256" key="5">
    <source>
        <dbReference type="SAM" id="Phobius"/>
    </source>
</evidence>
<dbReference type="GO" id="GO:0016020">
    <property type="term" value="C:membrane"/>
    <property type="evidence" value="ECO:0007669"/>
    <property type="project" value="UniProtKB-SubCell"/>
</dbReference>
<gene>
    <name evidence="7" type="ORF">DOZ80_21550</name>
</gene>
<evidence type="ECO:0000256" key="1">
    <source>
        <dbReference type="ARBA" id="ARBA00004141"/>
    </source>
</evidence>